<dbReference type="AlphaFoldDB" id="A0AA40KNV6"/>
<sequence>MPTLHAANSRRGNFTRKFDLHPEKGELDNESLRADAFHRDELIKRGLQRTRKSAVNLGVFFSSWFPRRNANLAETVAARQLARKNDRGMAEGMKWEWEAKEAKWKQVLKGGKWRKTKVTNNRTHRQAIGQSRVTRVARCATWHLGALGIRFKDCSVLKFTTLSESGER</sequence>
<evidence type="ECO:0000313" key="1">
    <source>
        <dbReference type="EMBL" id="KAK1127142.1"/>
    </source>
</evidence>
<dbReference type="Proteomes" id="UP001177670">
    <property type="component" value="Unassembled WGS sequence"/>
</dbReference>
<accession>A0AA40KNV6</accession>
<protein>
    <submittedName>
        <fullName evidence="1">Uncharacterized protein</fullName>
    </submittedName>
</protein>
<keyword evidence="2" id="KW-1185">Reference proteome</keyword>
<comment type="caution">
    <text evidence="1">The sequence shown here is derived from an EMBL/GenBank/DDBJ whole genome shotgun (WGS) entry which is preliminary data.</text>
</comment>
<feature type="non-terminal residue" evidence="1">
    <location>
        <position position="1"/>
    </location>
</feature>
<organism evidence="1 2">
    <name type="scientific">Melipona bicolor</name>
    <dbReference type="NCBI Taxonomy" id="60889"/>
    <lineage>
        <taxon>Eukaryota</taxon>
        <taxon>Metazoa</taxon>
        <taxon>Ecdysozoa</taxon>
        <taxon>Arthropoda</taxon>
        <taxon>Hexapoda</taxon>
        <taxon>Insecta</taxon>
        <taxon>Pterygota</taxon>
        <taxon>Neoptera</taxon>
        <taxon>Endopterygota</taxon>
        <taxon>Hymenoptera</taxon>
        <taxon>Apocrita</taxon>
        <taxon>Aculeata</taxon>
        <taxon>Apoidea</taxon>
        <taxon>Anthophila</taxon>
        <taxon>Apidae</taxon>
        <taxon>Melipona</taxon>
    </lineage>
</organism>
<dbReference type="EMBL" id="JAHYIQ010000012">
    <property type="protein sequence ID" value="KAK1127142.1"/>
    <property type="molecule type" value="Genomic_DNA"/>
</dbReference>
<proteinExistence type="predicted"/>
<gene>
    <name evidence="1" type="ORF">K0M31_003690</name>
</gene>
<reference evidence="1" key="1">
    <citation type="submission" date="2021-10" db="EMBL/GenBank/DDBJ databases">
        <title>Melipona bicolor Genome sequencing and assembly.</title>
        <authorList>
            <person name="Araujo N.S."/>
            <person name="Arias M.C."/>
        </authorList>
    </citation>
    <scope>NUCLEOTIDE SEQUENCE</scope>
    <source>
        <strain evidence="1">USP_2M_L1-L4_2017</strain>
        <tissue evidence="1">Whole body</tissue>
    </source>
</reference>
<name>A0AA40KNV6_9HYME</name>
<evidence type="ECO:0000313" key="2">
    <source>
        <dbReference type="Proteomes" id="UP001177670"/>
    </source>
</evidence>